<protein>
    <submittedName>
        <fullName evidence="1">DUF6445 family protein</fullName>
    </submittedName>
</protein>
<keyword evidence="2" id="KW-1185">Reference proteome</keyword>
<dbReference type="Proteomes" id="UP001247805">
    <property type="component" value="Unassembled WGS sequence"/>
</dbReference>
<dbReference type="InterPro" id="IPR045617">
    <property type="entry name" value="DUF6445"/>
</dbReference>
<sequence length="223" mass="25437">MQLRTSNHFNISKHYFGQEQAPLLIVDDLVEDPDALVTAAKKSQYIKNSPFYPGPRSPAPLAYQQLILSNLEAQLVDFFQLPTTSIQFSVCHFSVITTPPHQLKLLQRIPHFDSLDKHGLAAVHYLFQQDLGGTSFYRHRKTGFESIDEARHLTYLQSLEAENEGPNLPKRQDGYINGDTPLFERIAQQPAVFNRLIIYRRNSLHSASIPSNLFNNNTPYTLD</sequence>
<dbReference type="EMBL" id="JAWDIO010000002">
    <property type="protein sequence ID" value="MDU0355498.1"/>
    <property type="molecule type" value="Genomic_DNA"/>
</dbReference>
<evidence type="ECO:0000313" key="1">
    <source>
        <dbReference type="EMBL" id="MDU0355498.1"/>
    </source>
</evidence>
<name>A0ABU3SZQ9_9ALTE</name>
<evidence type="ECO:0000313" key="2">
    <source>
        <dbReference type="Proteomes" id="UP001247805"/>
    </source>
</evidence>
<dbReference type="RefSeq" id="WP_316027034.1">
    <property type="nucleotide sequence ID" value="NZ_JAWDIO010000002.1"/>
</dbReference>
<dbReference type="Pfam" id="PF20043">
    <property type="entry name" value="DUF6445"/>
    <property type="match status" value="1"/>
</dbReference>
<proteinExistence type="predicted"/>
<gene>
    <name evidence="1" type="ORF">RS130_17775</name>
</gene>
<comment type="caution">
    <text evidence="1">The sequence shown here is derived from an EMBL/GenBank/DDBJ whole genome shotgun (WGS) entry which is preliminary data.</text>
</comment>
<organism evidence="1 2">
    <name type="scientific">Paraglaciecola aquimarina</name>
    <dbReference type="NCBI Taxonomy" id="1235557"/>
    <lineage>
        <taxon>Bacteria</taxon>
        <taxon>Pseudomonadati</taxon>
        <taxon>Pseudomonadota</taxon>
        <taxon>Gammaproteobacteria</taxon>
        <taxon>Alteromonadales</taxon>
        <taxon>Alteromonadaceae</taxon>
        <taxon>Paraglaciecola</taxon>
    </lineage>
</organism>
<reference evidence="1 2" key="1">
    <citation type="submission" date="2023-10" db="EMBL/GenBank/DDBJ databases">
        <title>Glaciecola aquimarina strain GGW-M5 nov., isolated from a coastal seawater.</title>
        <authorList>
            <person name="Bayburt H."/>
            <person name="Kim J.M."/>
            <person name="Choi B.J."/>
            <person name="Jeon C.O."/>
        </authorList>
    </citation>
    <scope>NUCLEOTIDE SEQUENCE [LARGE SCALE GENOMIC DNA]</scope>
    <source>
        <strain evidence="1 2">KCTC 32108</strain>
    </source>
</reference>
<accession>A0ABU3SZQ9</accession>